<evidence type="ECO:0000256" key="4">
    <source>
        <dbReference type="ARBA" id="ARBA00022692"/>
    </source>
</evidence>
<sequence>MIATYIPGASWLHRCPAGLKLIALLVVSIVVFPLTNLWMLTIGLIGVAACYAPFGRDAFVQFKRLKPIALMLAFLFGFHIYLGTWTEGLAVLIRIVTLVLMANLVSLTTRLDDMIAAVEPLFRPLKLFGVPPQRPALAIALVLRFVPVLMSIHEGLAESYQARSGRRRSWRLIAPLALQALAISDHVAESLAARGGSSGLADTRMRR</sequence>
<protein>
    <submittedName>
        <fullName evidence="8">ABC transporter permease</fullName>
    </submittedName>
</protein>
<dbReference type="AlphaFoldDB" id="A0A916WXX3"/>
<name>A0A916WXX3_9HYPH</name>
<feature type="transmembrane region" description="Helical" evidence="7">
    <location>
        <begin position="88"/>
        <end position="107"/>
    </location>
</feature>
<evidence type="ECO:0000256" key="1">
    <source>
        <dbReference type="ARBA" id="ARBA00004141"/>
    </source>
</evidence>
<reference evidence="8" key="2">
    <citation type="submission" date="2020-09" db="EMBL/GenBank/DDBJ databases">
        <authorList>
            <person name="Sun Q."/>
            <person name="Zhou Y."/>
        </authorList>
    </citation>
    <scope>NUCLEOTIDE SEQUENCE</scope>
    <source>
        <strain evidence="8">CGMCC 1.12426</strain>
    </source>
</reference>
<evidence type="ECO:0000313" key="8">
    <source>
        <dbReference type="EMBL" id="GGB41042.1"/>
    </source>
</evidence>
<keyword evidence="9" id="KW-1185">Reference proteome</keyword>
<comment type="caution">
    <text evidence="8">The sequence shown here is derived from an EMBL/GenBank/DDBJ whole genome shotgun (WGS) entry which is preliminary data.</text>
</comment>
<dbReference type="InterPro" id="IPR051611">
    <property type="entry name" value="ECF_transporter_component"/>
</dbReference>
<dbReference type="Proteomes" id="UP000605148">
    <property type="component" value="Unassembled WGS sequence"/>
</dbReference>
<dbReference type="InterPro" id="IPR003339">
    <property type="entry name" value="ABC/ECF_trnsptr_transmembrane"/>
</dbReference>
<dbReference type="RefSeq" id="WP_150494678.1">
    <property type="nucleotide sequence ID" value="NZ_BMFA01000002.1"/>
</dbReference>
<feature type="transmembrane region" description="Helical" evidence="7">
    <location>
        <begin position="21"/>
        <end position="52"/>
    </location>
</feature>
<evidence type="ECO:0000256" key="6">
    <source>
        <dbReference type="ARBA" id="ARBA00023136"/>
    </source>
</evidence>
<evidence type="ECO:0000256" key="7">
    <source>
        <dbReference type="SAM" id="Phobius"/>
    </source>
</evidence>
<dbReference type="PANTHER" id="PTHR34857">
    <property type="entry name" value="SLL0384 PROTEIN"/>
    <property type="match status" value="1"/>
</dbReference>
<keyword evidence="5 7" id="KW-1133">Transmembrane helix</keyword>
<evidence type="ECO:0000256" key="3">
    <source>
        <dbReference type="ARBA" id="ARBA00022475"/>
    </source>
</evidence>
<dbReference type="OrthoDB" id="5868344at2"/>
<dbReference type="Pfam" id="PF02361">
    <property type="entry name" value="CbiQ"/>
    <property type="match status" value="1"/>
</dbReference>
<accession>A0A916WXX3</accession>
<evidence type="ECO:0000256" key="2">
    <source>
        <dbReference type="ARBA" id="ARBA00008564"/>
    </source>
</evidence>
<keyword evidence="4 7" id="KW-0812">Transmembrane</keyword>
<dbReference type="CDD" id="cd16914">
    <property type="entry name" value="EcfT"/>
    <property type="match status" value="1"/>
</dbReference>
<organism evidence="8 9">
    <name type="scientific">Roseibium aquae</name>
    <dbReference type="NCBI Taxonomy" id="1323746"/>
    <lineage>
        <taxon>Bacteria</taxon>
        <taxon>Pseudomonadati</taxon>
        <taxon>Pseudomonadota</taxon>
        <taxon>Alphaproteobacteria</taxon>
        <taxon>Hyphomicrobiales</taxon>
        <taxon>Stappiaceae</taxon>
        <taxon>Roseibium</taxon>
    </lineage>
</organism>
<comment type="similarity">
    <text evidence="2">Belongs to the CbiQ family.</text>
</comment>
<keyword evidence="6 7" id="KW-0472">Membrane</keyword>
<reference evidence="8" key="1">
    <citation type="journal article" date="2014" name="Int. J. Syst. Evol. Microbiol.">
        <title>Complete genome sequence of Corynebacterium casei LMG S-19264T (=DSM 44701T), isolated from a smear-ripened cheese.</title>
        <authorList>
            <consortium name="US DOE Joint Genome Institute (JGI-PGF)"/>
            <person name="Walter F."/>
            <person name="Albersmeier A."/>
            <person name="Kalinowski J."/>
            <person name="Ruckert C."/>
        </authorList>
    </citation>
    <scope>NUCLEOTIDE SEQUENCE</scope>
    <source>
        <strain evidence="8">CGMCC 1.12426</strain>
    </source>
</reference>
<dbReference type="PANTHER" id="PTHR34857:SF2">
    <property type="entry name" value="SLL0384 PROTEIN"/>
    <property type="match status" value="1"/>
</dbReference>
<evidence type="ECO:0000256" key="5">
    <source>
        <dbReference type="ARBA" id="ARBA00022989"/>
    </source>
</evidence>
<gene>
    <name evidence="8" type="ORF">GCM10011316_11320</name>
</gene>
<evidence type="ECO:0000313" key="9">
    <source>
        <dbReference type="Proteomes" id="UP000605148"/>
    </source>
</evidence>
<dbReference type="EMBL" id="BMFA01000002">
    <property type="protein sequence ID" value="GGB41042.1"/>
    <property type="molecule type" value="Genomic_DNA"/>
</dbReference>
<dbReference type="GO" id="GO:0005886">
    <property type="term" value="C:plasma membrane"/>
    <property type="evidence" value="ECO:0007669"/>
    <property type="project" value="UniProtKB-ARBA"/>
</dbReference>
<feature type="transmembrane region" description="Helical" evidence="7">
    <location>
        <begin position="64"/>
        <end position="82"/>
    </location>
</feature>
<proteinExistence type="inferred from homology"/>
<comment type="subcellular location">
    <subcellularLocation>
        <location evidence="1">Membrane</location>
        <topology evidence="1">Multi-pass membrane protein</topology>
    </subcellularLocation>
</comment>
<keyword evidence="3" id="KW-1003">Cell membrane</keyword>